<dbReference type="EMBL" id="FNAK01000009">
    <property type="protein sequence ID" value="SDE69479.1"/>
    <property type="molecule type" value="Genomic_DNA"/>
</dbReference>
<evidence type="ECO:0000256" key="1">
    <source>
        <dbReference type="SAM" id="Coils"/>
    </source>
</evidence>
<gene>
    <name evidence="4" type="ORF">SAMN04488071_3567</name>
</gene>
<organism evidence="4 5">
    <name type="scientific">Kordiimonas lacus</name>
    <dbReference type="NCBI Taxonomy" id="637679"/>
    <lineage>
        <taxon>Bacteria</taxon>
        <taxon>Pseudomonadati</taxon>
        <taxon>Pseudomonadota</taxon>
        <taxon>Alphaproteobacteria</taxon>
        <taxon>Kordiimonadales</taxon>
        <taxon>Kordiimonadaceae</taxon>
        <taxon>Kordiimonas</taxon>
    </lineage>
</organism>
<keyword evidence="1" id="KW-0175">Coiled coil</keyword>
<reference evidence="4 5" key="1">
    <citation type="submission" date="2016-10" db="EMBL/GenBank/DDBJ databases">
        <authorList>
            <person name="de Groot N.N."/>
        </authorList>
    </citation>
    <scope>NUCLEOTIDE SEQUENCE [LARGE SCALE GENOMIC DNA]</scope>
    <source>
        <strain evidence="4 5">CGMCC 1.9109</strain>
    </source>
</reference>
<dbReference type="Pfam" id="PF07693">
    <property type="entry name" value="KAP_NTPase"/>
    <property type="match status" value="1"/>
</dbReference>
<feature type="region of interest" description="Disordered" evidence="2">
    <location>
        <begin position="1"/>
        <end position="103"/>
    </location>
</feature>
<dbReference type="InterPro" id="IPR052754">
    <property type="entry name" value="NTPase_KAP_P-loop"/>
</dbReference>
<proteinExistence type="predicted"/>
<dbReference type="PANTHER" id="PTHR22674:SF6">
    <property type="entry name" value="NTPASE KAP FAMILY P-LOOP DOMAIN-CONTAINING PROTEIN 1"/>
    <property type="match status" value="1"/>
</dbReference>
<evidence type="ECO:0000256" key="2">
    <source>
        <dbReference type="SAM" id="MobiDB-lite"/>
    </source>
</evidence>
<feature type="coiled-coil region" evidence="1">
    <location>
        <begin position="749"/>
        <end position="776"/>
    </location>
</feature>
<protein>
    <submittedName>
        <fullName evidence="4">KAP family P-loop domain-containing protein</fullName>
    </submittedName>
</protein>
<accession>A0A1G7F0R1</accession>
<feature type="compositionally biased region" description="Basic and acidic residues" evidence="2">
    <location>
        <begin position="7"/>
        <end position="33"/>
    </location>
</feature>
<dbReference type="PANTHER" id="PTHR22674">
    <property type="entry name" value="NTPASE, KAP FAMILY P-LOOP DOMAIN-CONTAINING 1"/>
    <property type="match status" value="1"/>
</dbReference>
<dbReference type="SUPFAM" id="SSF52540">
    <property type="entry name" value="P-loop containing nucleoside triphosphate hydrolases"/>
    <property type="match status" value="1"/>
</dbReference>
<evidence type="ECO:0000259" key="3">
    <source>
        <dbReference type="Pfam" id="PF07693"/>
    </source>
</evidence>
<feature type="region of interest" description="Disordered" evidence="2">
    <location>
        <begin position="271"/>
        <end position="297"/>
    </location>
</feature>
<dbReference type="Proteomes" id="UP000183685">
    <property type="component" value="Unassembled WGS sequence"/>
</dbReference>
<dbReference type="RefSeq" id="WP_068303418.1">
    <property type="nucleotide sequence ID" value="NZ_FNAK01000009.1"/>
</dbReference>
<dbReference type="InterPro" id="IPR027417">
    <property type="entry name" value="P-loop_NTPase"/>
</dbReference>
<dbReference type="InterPro" id="IPR011646">
    <property type="entry name" value="KAP_P-loop"/>
</dbReference>
<evidence type="ECO:0000313" key="4">
    <source>
        <dbReference type="EMBL" id="SDE69479.1"/>
    </source>
</evidence>
<keyword evidence="5" id="KW-1185">Reference proteome</keyword>
<feature type="compositionally biased region" description="Basic and acidic residues" evidence="2">
    <location>
        <begin position="40"/>
        <end position="66"/>
    </location>
</feature>
<evidence type="ECO:0000313" key="5">
    <source>
        <dbReference type="Proteomes" id="UP000183685"/>
    </source>
</evidence>
<dbReference type="AlphaFoldDB" id="A0A1G7F0R1"/>
<sequence>MSSAPPDDTRGLRKDELNKLKTKSRPERKERPQTQRATKKSAEQKAFAEREEMDRRRAQERADERLQSQTGTQRPMGSGAGKERFAFGTAPDPEHDKTEQQNTEPQLAIKFSQIPDFDPSAFDLIILPYDSKGIVAEFREHRIVREKPELAAAVTSPSAKKTDHIAHPSANTILIRASNSTEAYGPALYSALRNIVATRKAPVRIIDCMDYSRANEFPLGAHLRTASRTLSEFRGQYELELCITNNSAEKLKDHIDTLNADEQFPFGFRPLKIKDQNGNSDKFFGPPTPSEPNSSERADTRTHFLADHATDEDLLGYHPYAMGIASFVKDKATALPLTIAIDGAWGKGKSSLMKMLRNELDPERPDEDAIKPHRAWLVEAASTSWRTLKALPPRPKISKKPDPEAPRAFITVFVNAWRHGHGTRLKATMVNEIIQSLTARLGPDFLMSLNLGRIDRLGLLNTAVKSLFTNSVTLILALIVTLGLVVADAYNLNIPALSWDLLGVSAKTQAQINAFPLASGTMGAVFSLALLLWRKIPSPDLDQYLDQPDYLKLMGDEARVEEDFRRILAVLKDRNLHLALFVDDLDRCSPNECAAVVEALNTFFGQEKHECLFILGMHREMVASALEVAYKDLVAKINSTETLREQRPFGRRFLEKIVQFIVALPEPDDDATDDFLDALTAGQRRGSLEDIKALEAAQTREGNSQPKDRSKIIGFLDDLGSRFASFGNDPFVASAEVIMERMAKKGVDIEQAQEDARKISELKDRIEERKNANENEYVSAFKDIRDVIRANPRQYKRFFNKLRFYRLLNVADDNPMFVDACEAVLALEYPNLYYRTIKTSGSFLEFAASSAKARKAAEIKALQTELDAKPGLKDLREKLAAAAKPAA</sequence>
<name>A0A1G7F0R1_9PROT</name>
<feature type="domain" description="KAP NTPase" evidence="3">
    <location>
        <begin position="317"/>
        <end position="806"/>
    </location>
</feature>